<keyword evidence="2" id="KW-1133">Transmembrane helix</keyword>
<keyword evidence="2" id="KW-0472">Membrane</keyword>
<dbReference type="RefSeq" id="WP_168015497.1">
    <property type="nucleotide sequence ID" value="NZ_JAATEP010000030.1"/>
</dbReference>
<name>A0ABX1BGV9_9ACTN</name>
<feature type="compositionally biased region" description="Gly residues" evidence="1">
    <location>
        <begin position="44"/>
        <end position="55"/>
    </location>
</feature>
<gene>
    <name evidence="3" type="ORF">HCN51_34780</name>
</gene>
<dbReference type="Proteomes" id="UP000696294">
    <property type="component" value="Unassembled WGS sequence"/>
</dbReference>
<sequence length="409" mass="42774">MTYPMEPHPDDPWGRPAPQPYDHPGPVAPPPRHGAPAAPPPECGGWGDAGGGPRHGPGRSEPGPQPRQGGPPRDAYGAPPDAGPYGPPRDAYGPPPDPGSYGPPHDAYGPPHDAYGPPPEPYGLSPEPGPYGPSPHANPQTTYAAHPYDLAQNQYDYGGLPVKRHNTLLIGLSAGLGIVLLLGGTAGAVAYFNTTRAQTSGLSGTGTSGPTTAPLRSDPPAAGPSDEPSGEPSEEASDGSSGTTRGTAQAAPGSPIEHTEFDDWKFRFEGVKFEANKVGGWSYDTCDPVDGQGVLARNTCERAIQVAYSAYRGHLRAVQVTMAFPTDKAAKAAATRLAKLDASAVNIRSDMTLDTFAYGQIRANVAKKYVIATIVTADRTAKPKAAKFHLYLQADAMSYFLLRDVTITS</sequence>
<evidence type="ECO:0000256" key="2">
    <source>
        <dbReference type="SAM" id="Phobius"/>
    </source>
</evidence>
<evidence type="ECO:0000313" key="4">
    <source>
        <dbReference type="Proteomes" id="UP000696294"/>
    </source>
</evidence>
<feature type="compositionally biased region" description="Pro residues" evidence="1">
    <location>
        <begin position="116"/>
        <end position="133"/>
    </location>
</feature>
<keyword evidence="4" id="KW-1185">Reference proteome</keyword>
<comment type="caution">
    <text evidence="3">The sequence shown here is derived from an EMBL/GenBank/DDBJ whole genome shotgun (WGS) entry which is preliminary data.</text>
</comment>
<feature type="compositionally biased region" description="Pro residues" evidence="1">
    <location>
        <begin position="81"/>
        <end position="98"/>
    </location>
</feature>
<proteinExistence type="predicted"/>
<evidence type="ECO:0000256" key="1">
    <source>
        <dbReference type="SAM" id="MobiDB-lite"/>
    </source>
</evidence>
<feature type="transmembrane region" description="Helical" evidence="2">
    <location>
        <begin position="168"/>
        <end position="192"/>
    </location>
</feature>
<feature type="compositionally biased region" description="Acidic residues" evidence="1">
    <location>
        <begin position="228"/>
        <end position="237"/>
    </location>
</feature>
<keyword evidence="2" id="KW-0812">Transmembrane</keyword>
<feature type="compositionally biased region" description="Low complexity" evidence="1">
    <location>
        <begin position="59"/>
        <end position="80"/>
    </location>
</feature>
<reference evidence="3 4" key="1">
    <citation type="submission" date="2020-03" db="EMBL/GenBank/DDBJ databases">
        <title>WGS of actinomycetes isolated from Thailand.</title>
        <authorList>
            <person name="Thawai C."/>
        </authorList>
    </citation>
    <scope>NUCLEOTIDE SEQUENCE [LARGE SCALE GENOMIC DNA]</scope>
    <source>
        <strain evidence="3 4">FMUSA5-5</strain>
    </source>
</reference>
<feature type="region of interest" description="Disordered" evidence="1">
    <location>
        <begin position="1"/>
        <end position="142"/>
    </location>
</feature>
<organism evidence="3 4">
    <name type="scientific">Nonomuraea composti</name>
    <dbReference type="NCBI Taxonomy" id="2720023"/>
    <lineage>
        <taxon>Bacteria</taxon>
        <taxon>Bacillati</taxon>
        <taxon>Actinomycetota</taxon>
        <taxon>Actinomycetes</taxon>
        <taxon>Streptosporangiales</taxon>
        <taxon>Streptosporangiaceae</taxon>
        <taxon>Nonomuraea</taxon>
    </lineage>
</organism>
<accession>A0ABX1BGV9</accession>
<evidence type="ECO:0000313" key="3">
    <source>
        <dbReference type="EMBL" id="NJP94551.1"/>
    </source>
</evidence>
<feature type="compositionally biased region" description="Pro residues" evidence="1">
    <location>
        <begin position="15"/>
        <end position="42"/>
    </location>
</feature>
<feature type="region of interest" description="Disordered" evidence="1">
    <location>
        <begin position="198"/>
        <end position="257"/>
    </location>
</feature>
<dbReference type="EMBL" id="JAATEP010000030">
    <property type="protein sequence ID" value="NJP94551.1"/>
    <property type="molecule type" value="Genomic_DNA"/>
</dbReference>
<protein>
    <submittedName>
        <fullName evidence="3">Uncharacterized protein</fullName>
    </submittedName>
</protein>